<reference evidence="1 2" key="1">
    <citation type="journal article" date="2019" name="Int. J. Syst. Evol. Microbiol.">
        <title>The Global Catalogue of Microorganisms (GCM) 10K type strain sequencing project: providing services to taxonomists for standard genome sequencing and annotation.</title>
        <authorList>
            <consortium name="The Broad Institute Genomics Platform"/>
            <consortium name="The Broad Institute Genome Sequencing Center for Infectious Disease"/>
            <person name="Wu L."/>
            <person name="Ma J."/>
        </authorList>
    </citation>
    <scope>NUCLEOTIDE SEQUENCE [LARGE SCALE GENOMIC DNA]</scope>
    <source>
        <strain evidence="1 2">JCM 16001</strain>
    </source>
</reference>
<dbReference type="Proteomes" id="UP001499851">
    <property type="component" value="Unassembled WGS sequence"/>
</dbReference>
<evidence type="ECO:0000313" key="1">
    <source>
        <dbReference type="EMBL" id="GAA1673526.1"/>
    </source>
</evidence>
<evidence type="ECO:0000313" key="2">
    <source>
        <dbReference type="Proteomes" id="UP001499851"/>
    </source>
</evidence>
<sequence length="78" mass="8436">MVWHRPRRELADLLSRYGTAEEIAVAPPWDGGAVDGCIPAAGPPVFRLVQAAFRGQTGSTSGPASPVALEYTRYEHRT</sequence>
<gene>
    <name evidence="1" type="ORF">GCM10009830_19800</name>
</gene>
<proteinExistence type="predicted"/>
<name>A0ABN2GMG4_9ACTN</name>
<organism evidence="1 2">
    <name type="scientific">Glycomyces endophyticus</name>
    <dbReference type="NCBI Taxonomy" id="480996"/>
    <lineage>
        <taxon>Bacteria</taxon>
        <taxon>Bacillati</taxon>
        <taxon>Actinomycetota</taxon>
        <taxon>Actinomycetes</taxon>
        <taxon>Glycomycetales</taxon>
        <taxon>Glycomycetaceae</taxon>
        <taxon>Glycomyces</taxon>
    </lineage>
</organism>
<comment type="caution">
    <text evidence="1">The sequence shown here is derived from an EMBL/GenBank/DDBJ whole genome shotgun (WGS) entry which is preliminary data.</text>
</comment>
<protein>
    <submittedName>
        <fullName evidence="1">Uncharacterized protein</fullName>
    </submittedName>
</protein>
<dbReference type="EMBL" id="BAAAQF010000005">
    <property type="protein sequence ID" value="GAA1673526.1"/>
    <property type="molecule type" value="Genomic_DNA"/>
</dbReference>
<keyword evidence="2" id="KW-1185">Reference proteome</keyword>
<accession>A0ABN2GMG4</accession>